<dbReference type="AlphaFoldDB" id="A0A6C0EFU0"/>
<organism evidence="1">
    <name type="scientific">viral metagenome</name>
    <dbReference type="NCBI Taxonomy" id="1070528"/>
    <lineage>
        <taxon>unclassified sequences</taxon>
        <taxon>metagenomes</taxon>
        <taxon>organismal metagenomes</taxon>
    </lineage>
</organism>
<sequence length="41" mass="4921">MSHANEYLHAPLKNVRAYYTYDSCDESEYEEEEDDELVNTF</sequence>
<name>A0A6C0EFU0_9ZZZZ</name>
<evidence type="ECO:0000313" key="1">
    <source>
        <dbReference type="EMBL" id="QHT28077.1"/>
    </source>
</evidence>
<accession>A0A6C0EFU0</accession>
<proteinExistence type="predicted"/>
<dbReference type="EMBL" id="MN738851">
    <property type="protein sequence ID" value="QHT28077.1"/>
    <property type="molecule type" value="Genomic_DNA"/>
</dbReference>
<reference evidence="1" key="1">
    <citation type="journal article" date="2020" name="Nature">
        <title>Giant virus diversity and host interactions through global metagenomics.</title>
        <authorList>
            <person name="Schulz F."/>
            <person name="Roux S."/>
            <person name="Paez-Espino D."/>
            <person name="Jungbluth S."/>
            <person name="Walsh D.A."/>
            <person name="Denef V.J."/>
            <person name="McMahon K.D."/>
            <person name="Konstantinidis K.T."/>
            <person name="Eloe-Fadrosh E.A."/>
            <person name="Kyrpides N.C."/>
            <person name="Woyke T."/>
        </authorList>
    </citation>
    <scope>NUCLEOTIDE SEQUENCE</scope>
    <source>
        <strain evidence="1">GVMAG-M-3300001348-25</strain>
    </source>
</reference>
<protein>
    <submittedName>
        <fullName evidence="1">Uncharacterized protein</fullName>
    </submittedName>
</protein>